<feature type="region of interest" description="Disordered" evidence="1">
    <location>
        <begin position="168"/>
        <end position="201"/>
    </location>
</feature>
<evidence type="ECO:0000256" key="1">
    <source>
        <dbReference type="SAM" id="MobiDB-lite"/>
    </source>
</evidence>
<organism evidence="2 3">
    <name type="scientific">Halorubrum vacuolatum</name>
    <name type="common">Natronobacterium vacuolatum</name>
    <dbReference type="NCBI Taxonomy" id="63740"/>
    <lineage>
        <taxon>Archaea</taxon>
        <taxon>Methanobacteriati</taxon>
        <taxon>Methanobacteriota</taxon>
        <taxon>Stenosarchaea group</taxon>
        <taxon>Halobacteria</taxon>
        <taxon>Halobacteriales</taxon>
        <taxon>Haloferacaceae</taxon>
        <taxon>Halorubrum</taxon>
    </lineage>
</organism>
<keyword evidence="3" id="KW-1185">Reference proteome</keyword>
<dbReference type="Proteomes" id="UP000198397">
    <property type="component" value="Unassembled WGS sequence"/>
</dbReference>
<accession>A0A238X0R1</accession>
<dbReference type="EMBL" id="FZNQ01000011">
    <property type="protein sequence ID" value="SNR51469.1"/>
    <property type="molecule type" value="Genomic_DNA"/>
</dbReference>
<dbReference type="InterPro" id="IPR036086">
    <property type="entry name" value="ParB/Sulfiredoxin_sf"/>
</dbReference>
<gene>
    <name evidence="2" type="ORF">SAMN06264855_11147</name>
</gene>
<feature type="compositionally biased region" description="Low complexity" evidence="1">
    <location>
        <begin position="186"/>
        <end position="201"/>
    </location>
</feature>
<evidence type="ECO:0008006" key="4">
    <source>
        <dbReference type="Google" id="ProtNLM"/>
    </source>
</evidence>
<evidence type="ECO:0000313" key="3">
    <source>
        <dbReference type="Proteomes" id="UP000198397"/>
    </source>
</evidence>
<name>A0A238X0R1_HALVU</name>
<evidence type="ECO:0000313" key="2">
    <source>
        <dbReference type="EMBL" id="SNR51469.1"/>
    </source>
</evidence>
<dbReference type="SUPFAM" id="SSF110849">
    <property type="entry name" value="ParB/Sulfiredoxin"/>
    <property type="match status" value="1"/>
</dbReference>
<reference evidence="2 3" key="1">
    <citation type="submission" date="2017-06" db="EMBL/GenBank/DDBJ databases">
        <authorList>
            <person name="Kim H.J."/>
            <person name="Triplett B.A."/>
        </authorList>
    </citation>
    <scope>NUCLEOTIDE SEQUENCE [LARGE SCALE GENOMIC DNA]</scope>
    <source>
        <strain evidence="2 3">DSM 8800</strain>
    </source>
</reference>
<proteinExistence type="predicted"/>
<protein>
    <recommendedName>
        <fullName evidence="4">ParB-like nuclease domain-containing protein</fullName>
    </recommendedName>
</protein>
<dbReference type="AlphaFoldDB" id="A0A238X0R1"/>
<sequence length="201" mass="23181">MDPASITGSLLPHAPKRPQWGRVIDGDWDQHAERFADRAVVRGLREHFEEGTPWRETALLAAFREQLSRFGNAWGYRSIEGFEPRCREIERLYTSLSTDGYRRQETLAGRDRPTLADRADEINVDIGRDGTLYWRAYGQHRLAIAKLLDLESIPVLCHRRHRQWQAKRDRRRLTGATKATVDHPDLTPLTTRTGGTRAVTR</sequence>